<dbReference type="EMBL" id="SDAM02029171">
    <property type="protein sequence ID" value="KAH6757385.1"/>
    <property type="molecule type" value="Genomic_DNA"/>
</dbReference>
<dbReference type="AlphaFoldDB" id="A0AAD4IR11"/>
<proteinExistence type="predicted"/>
<organism evidence="3 4">
    <name type="scientific">Perilla frutescens var. hirtella</name>
    <name type="common">Perilla citriodora</name>
    <name type="synonym">Perilla setoyensis</name>
    <dbReference type="NCBI Taxonomy" id="608512"/>
    <lineage>
        <taxon>Eukaryota</taxon>
        <taxon>Viridiplantae</taxon>
        <taxon>Streptophyta</taxon>
        <taxon>Embryophyta</taxon>
        <taxon>Tracheophyta</taxon>
        <taxon>Spermatophyta</taxon>
        <taxon>Magnoliopsida</taxon>
        <taxon>eudicotyledons</taxon>
        <taxon>Gunneridae</taxon>
        <taxon>Pentapetalae</taxon>
        <taxon>asterids</taxon>
        <taxon>lamiids</taxon>
        <taxon>Lamiales</taxon>
        <taxon>Lamiaceae</taxon>
        <taxon>Nepetoideae</taxon>
        <taxon>Elsholtzieae</taxon>
        <taxon>Perilla</taxon>
    </lineage>
</organism>
<evidence type="ECO:0000256" key="2">
    <source>
        <dbReference type="SAM" id="MobiDB-lite"/>
    </source>
</evidence>
<gene>
    <name evidence="3" type="ORF">C2S53_020892</name>
</gene>
<feature type="compositionally biased region" description="Acidic residues" evidence="2">
    <location>
        <begin position="235"/>
        <end position="244"/>
    </location>
</feature>
<dbReference type="Gene3D" id="3.30.870.10">
    <property type="entry name" value="Endonuclease Chain A"/>
    <property type="match status" value="1"/>
</dbReference>
<feature type="site" description="Interaction with DNA" evidence="1">
    <location>
        <position position="121"/>
    </location>
</feature>
<protein>
    <submittedName>
        <fullName evidence="3">Forkhead-associated domain-containing protein / FHA domain-containing protein</fullName>
    </submittedName>
</protein>
<feature type="region of interest" description="Disordered" evidence="2">
    <location>
        <begin position="235"/>
        <end position="275"/>
    </location>
</feature>
<dbReference type="GO" id="GO:0008081">
    <property type="term" value="F:phosphoric diester hydrolase activity"/>
    <property type="evidence" value="ECO:0007669"/>
    <property type="project" value="InterPro"/>
</dbReference>
<dbReference type="InterPro" id="IPR010347">
    <property type="entry name" value="Tdp1"/>
</dbReference>
<name>A0AAD4IR11_PERFH</name>
<dbReference type="GO" id="GO:0006281">
    <property type="term" value="P:DNA repair"/>
    <property type="evidence" value="ECO:0007669"/>
    <property type="project" value="InterPro"/>
</dbReference>
<dbReference type="Proteomes" id="UP001190926">
    <property type="component" value="Unassembled WGS sequence"/>
</dbReference>
<dbReference type="PANTHER" id="PTHR12415">
    <property type="entry name" value="TYROSYL-DNA PHOSPHODIESTERASE 1"/>
    <property type="match status" value="1"/>
</dbReference>
<evidence type="ECO:0000313" key="3">
    <source>
        <dbReference type="EMBL" id="KAH6757385.1"/>
    </source>
</evidence>
<feature type="compositionally biased region" description="Basic and acidic residues" evidence="2">
    <location>
        <begin position="253"/>
        <end position="262"/>
    </location>
</feature>
<evidence type="ECO:0000313" key="4">
    <source>
        <dbReference type="Proteomes" id="UP001190926"/>
    </source>
</evidence>
<reference evidence="3 4" key="1">
    <citation type="journal article" date="2021" name="Nat. Commun.">
        <title>Incipient diploidization of the medicinal plant Perilla within 10,000 years.</title>
        <authorList>
            <person name="Zhang Y."/>
            <person name="Shen Q."/>
            <person name="Leng L."/>
            <person name="Zhang D."/>
            <person name="Chen S."/>
            <person name="Shi Y."/>
            <person name="Ning Z."/>
            <person name="Chen S."/>
        </authorList>
    </citation>
    <scope>NUCLEOTIDE SEQUENCE [LARGE SCALE GENOMIC DNA]</scope>
    <source>
        <strain evidence="4">cv. PC099</strain>
    </source>
</reference>
<comment type="caution">
    <text evidence="3">The sequence shown here is derived from an EMBL/GenBank/DDBJ whole genome shotgun (WGS) entry which is preliminary data.</text>
</comment>
<accession>A0AAD4IR11</accession>
<dbReference type="Pfam" id="PF06087">
    <property type="entry name" value="Tyr-DNA_phospho"/>
    <property type="match status" value="1"/>
</dbReference>
<dbReference type="PANTHER" id="PTHR12415:SF3">
    <property type="entry name" value="OS04G0403400 PROTEIN"/>
    <property type="match status" value="1"/>
</dbReference>
<dbReference type="GO" id="GO:0005634">
    <property type="term" value="C:nucleus"/>
    <property type="evidence" value="ECO:0007669"/>
    <property type="project" value="InterPro"/>
</dbReference>
<keyword evidence="4" id="KW-1185">Reference proteome</keyword>
<sequence length="275" mass="30343">MNPLRLSLNLLARDRVTGPSGTLIGSDISLAWSVSIMFSICLGALEDFISRGATFVQLDDTLPATKTWQRLENVGLLHDAIPHPSDRVQFPMHVKVGRRRFLSKKDGSSFGWVYCGSHNLSAAAWGRPMSHTSSSGNMRNNSVLGSRLHISNYELGIVFIVPPPDAVDSAKENIENLDDIVMPFVVPPPKYRPTDKPASAQAIREALAEVSEQEKEISEAAAALPIDGDWMEDGVTEQEEEEVLETTPQYVTQEKEDEKAYADKLWSQVDSSESC</sequence>
<dbReference type="SUPFAM" id="SSF56024">
    <property type="entry name" value="Phospholipase D/nuclease"/>
    <property type="match status" value="1"/>
</dbReference>
<evidence type="ECO:0000256" key="1">
    <source>
        <dbReference type="PIRSR" id="PIRSR610347-3"/>
    </source>
</evidence>